<reference evidence="2" key="1">
    <citation type="submission" date="2023-03" db="EMBL/GenBank/DDBJ databases">
        <title>Massive genome expansion in bonnet fungi (Mycena s.s.) driven by repeated elements and novel gene families across ecological guilds.</title>
        <authorList>
            <consortium name="Lawrence Berkeley National Laboratory"/>
            <person name="Harder C.B."/>
            <person name="Miyauchi S."/>
            <person name="Viragh M."/>
            <person name="Kuo A."/>
            <person name="Thoen E."/>
            <person name="Andreopoulos B."/>
            <person name="Lu D."/>
            <person name="Skrede I."/>
            <person name="Drula E."/>
            <person name="Henrissat B."/>
            <person name="Morin E."/>
            <person name="Kohler A."/>
            <person name="Barry K."/>
            <person name="LaButti K."/>
            <person name="Morin E."/>
            <person name="Salamov A."/>
            <person name="Lipzen A."/>
            <person name="Mereny Z."/>
            <person name="Hegedus B."/>
            <person name="Baldrian P."/>
            <person name="Stursova M."/>
            <person name="Weitz H."/>
            <person name="Taylor A."/>
            <person name="Grigoriev I.V."/>
            <person name="Nagy L.G."/>
            <person name="Martin F."/>
            <person name="Kauserud H."/>
        </authorList>
    </citation>
    <scope>NUCLEOTIDE SEQUENCE</scope>
    <source>
        <strain evidence="2">CBHHK188m</strain>
    </source>
</reference>
<keyword evidence="1" id="KW-1133">Transmembrane helix</keyword>
<keyword evidence="1" id="KW-0812">Transmembrane</keyword>
<keyword evidence="1" id="KW-0472">Membrane</keyword>
<protein>
    <submittedName>
        <fullName evidence="2">Uncharacterized protein</fullName>
    </submittedName>
</protein>
<sequence length="85" mass="9398">MAWASFSLCLGGLTYSIPGLRRTDTLGPQVGTAPFSNVQLVIFLLVFVESFFCAFMVYLEIRTYGRSLKPQRQNTSQAEIDPGSS</sequence>
<dbReference type="AlphaFoldDB" id="A0AAD7KCI4"/>
<feature type="transmembrane region" description="Helical" evidence="1">
    <location>
        <begin position="40"/>
        <end position="59"/>
    </location>
</feature>
<evidence type="ECO:0000313" key="3">
    <source>
        <dbReference type="Proteomes" id="UP001215280"/>
    </source>
</evidence>
<keyword evidence="3" id="KW-1185">Reference proteome</keyword>
<gene>
    <name evidence="2" type="ORF">DFH07DRAFT_790881</name>
</gene>
<name>A0AAD7KCI4_9AGAR</name>
<accession>A0AAD7KCI4</accession>
<proteinExistence type="predicted"/>
<evidence type="ECO:0000256" key="1">
    <source>
        <dbReference type="SAM" id="Phobius"/>
    </source>
</evidence>
<dbReference type="EMBL" id="JARJLG010000003">
    <property type="protein sequence ID" value="KAJ7782501.1"/>
    <property type="molecule type" value="Genomic_DNA"/>
</dbReference>
<dbReference type="Proteomes" id="UP001215280">
    <property type="component" value="Unassembled WGS sequence"/>
</dbReference>
<comment type="caution">
    <text evidence="2">The sequence shown here is derived from an EMBL/GenBank/DDBJ whole genome shotgun (WGS) entry which is preliminary data.</text>
</comment>
<organism evidence="2 3">
    <name type="scientific">Mycena maculata</name>
    <dbReference type="NCBI Taxonomy" id="230809"/>
    <lineage>
        <taxon>Eukaryota</taxon>
        <taxon>Fungi</taxon>
        <taxon>Dikarya</taxon>
        <taxon>Basidiomycota</taxon>
        <taxon>Agaricomycotina</taxon>
        <taxon>Agaricomycetes</taxon>
        <taxon>Agaricomycetidae</taxon>
        <taxon>Agaricales</taxon>
        <taxon>Marasmiineae</taxon>
        <taxon>Mycenaceae</taxon>
        <taxon>Mycena</taxon>
    </lineage>
</organism>
<evidence type="ECO:0000313" key="2">
    <source>
        <dbReference type="EMBL" id="KAJ7782501.1"/>
    </source>
</evidence>